<sequence length="219" mass="23634">MSRASAGSSGWFRAFACPDCERLVPGPTGVLALVVECPNCGGVREYAPVKQPVADGGEPTELAECPVCGAVGLPERIDAHDCQSFLEHRGLVTDGGAKADTEYEYQVVVWATSEFSPRVHATTEESAQKKARLTVAREESPAEIESVSVRESHDEDGVYYGEVWARKAYAENVTATSENEAQSEALEAVKALHGLVDSDIESITVETWSRDPDTTEGER</sequence>
<evidence type="ECO:0000313" key="2">
    <source>
        <dbReference type="Proteomes" id="UP000628840"/>
    </source>
</evidence>
<dbReference type="OrthoDB" id="242259at2157"/>
<gene>
    <name evidence="1" type="ORF">GCM10009037_16770</name>
</gene>
<reference evidence="1 2" key="1">
    <citation type="journal article" date="2019" name="Int. J. Syst. Evol. Microbiol.">
        <title>The Global Catalogue of Microorganisms (GCM) 10K type strain sequencing project: providing services to taxonomists for standard genome sequencing and annotation.</title>
        <authorList>
            <consortium name="The Broad Institute Genomics Platform"/>
            <consortium name="The Broad Institute Genome Sequencing Center for Infectious Disease"/>
            <person name="Wu L."/>
            <person name="Ma J."/>
        </authorList>
    </citation>
    <scope>NUCLEOTIDE SEQUENCE [LARGE SCALE GENOMIC DNA]</scope>
    <source>
        <strain evidence="1 2">JCM 19585</strain>
    </source>
</reference>
<proteinExistence type="predicted"/>
<evidence type="ECO:0000313" key="1">
    <source>
        <dbReference type="EMBL" id="GGL33835.1"/>
    </source>
</evidence>
<dbReference type="Proteomes" id="UP000628840">
    <property type="component" value="Unassembled WGS sequence"/>
</dbReference>
<protein>
    <submittedName>
        <fullName evidence="1">Uncharacterized protein</fullName>
    </submittedName>
</protein>
<organism evidence="1 2">
    <name type="scientific">Halarchaeum grantii</name>
    <dbReference type="NCBI Taxonomy" id="1193105"/>
    <lineage>
        <taxon>Archaea</taxon>
        <taxon>Methanobacteriati</taxon>
        <taxon>Methanobacteriota</taxon>
        <taxon>Stenosarchaea group</taxon>
        <taxon>Halobacteria</taxon>
        <taxon>Halobacteriales</taxon>
        <taxon>Halobacteriaceae</taxon>
    </lineage>
</organism>
<keyword evidence="2" id="KW-1185">Reference proteome</keyword>
<dbReference type="RefSeq" id="WP_188882610.1">
    <property type="nucleotide sequence ID" value="NZ_BMPF01000002.1"/>
</dbReference>
<dbReference type="AlphaFoldDB" id="A0A830F2S3"/>
<dbReference type="EMBL" id="BMPF01000002">
    <property type="protein sequence ID" value="GGL33835.1"/>
    <property type="molecule type" value="Genomic_DNA"/>
</dbReference>
<name>A0A830F2S3_9EURY</name>
<comment type="caution">
    <text evidence="1">The sequence shown here is derived from an EMBL/GenBank/DDBJ whole genome shotgun (WGS) entry which is preliminary data.</text>
</comment>
<accession>A0A830F2S3</accession>